<evidence type="ECO:0000313" key="2">
    <source>
        <dbReference type="EMBL" id="POM69677.1"/>
    </source>
</evidence>
<feature type="region of interest" description="Disordered" evidence="1">
    <location>
        <begin position="35"/>
        <end position="56"/>
    </location>
</feature>
<dbReference type="OrthoDB" id="109360at2759"/>
<dbReference type="EMBL" id="NCKW01007830">
    <property type="protein sequence ID" value="POM69677.1"/>
    <property type="molecule type" value="Genomic_DNA"/>
</dbReference>
<evidence type="ECO:0000313" key="3">
    <source>
        <dbReference type="Proteomes" id="UP000237271"/>
    </source>
</evidence>
<sequence>MESDISQGTSTRSELTGRLCMQDAELNGMLLKLSRGRDQGIRRGNRPNGRQASRRQVPIAVTQAAPHLNGKQLCLRYISIKGCPSNAPDRCTYEFLGHFNPETLDPIVREYVVEKYGGLSSEMSDRV</sequence>
<comment type="caution">
    <text evidence="2">The sequence shown here is derived from an EMBL/GenBank/DDBJ whole genome shotgun (WGS) entry which is preliminary data.</text>
</comment>
<evidence type="ECO:0000256" key="1">
    <source>
        <dbReference type="SAM" id="MobiDB-lite"/>
    </source>
</evidence>
<proteinExistence type="predicted"/>
<dbReference type="Proteomes" id="UP000237271">
    <property type="component" value="Unassembled WGS sequence"/>
</dbReference>
<name>A0A2P4XVU2_9STRA</name>
<organism evidence="2 3">
    <name type="scientific">Phytophthora palmivora</name>
    <dbReference type="NCBI Taxonomy" id="4796"/>
    <lineage>
        <taxon>Eukaryota</taxon>
        <taxon>Sar</taxon>
        <taxon>Stramenopiles</taxon>
        <taxon>Oomycota</taxon>
        <taxon>Peronosporomycetes</taxon>
        <taxon>Peronosporales</taxon>
        <taxon>Peronosporaceae</taxon>
        <taxon>Phytophthora</taxon>
    </lineage>
</organism>
<dbReference type="AlphaFoldDB" id="A0A2P4XVU2"/>
<gene>
    <name evidence="2" type="ORF">PHPALM_14003</name>
</gene>
<accession>A0A2P4XVU2</accession>
<protein>
    <submittedName>
        <fullName evidence="2">12-oxophytodienoate reductase</fullName>
    </submittedName>
</protein>
<keyword evidence="3" id="KW-1185">Reference proteome</keyword>
<reference evidence="2 3" key="1">
    <citation type="journal article" date="2017" name="Genome Biol. Evol.">
        <title>Phytophthora megakarya and P. palmivora, closely related causal agents of cacao black pod rot, underwent increases in genome sizes and gene numbers by different mechanisms.</title>
        <authorList>
            <person name="Ali S.S."/>
            <person name="Shao J."/>
            <person name="Lary D.J."/>
            <person name="Kronmiller B."/>
            <person name="Shen D."/>
            <person name="Strem M.D."/>
            <person name="Amoako-Attah I."/>
            <person name="Akrofi A.Y."/>
            <person name="Begoude B.A."/>
            <person name="Ten Hoopen G.M."/>
            <person name="Coulibaly K."/>
            <person name="Kebe B.I."/>
            <person name="Melnick R.L."/>
            <person name="Guiltinan M.J."/>
            <person name="Tyler B.M."/>
            <person name="Meinhardt L.W."/>
            <person name="Bailey B.A."/>
        </authorList>
    </citation>
    <scope>NUCLEOTIDE SEQUENCE [LARGE SCALE GENOMIC DNA]</scope>
    <source>
        <strain evidence="3">sbr112.9</strain>
    </source>
</reference>